<feature type="compositionally biased region" description="Polar residues" evidence="1">
    <location>
        <begin position="15"/>
        <end position="30"/>
    </location>
</feature>
<sequence>MDTLTAARVHFDSLSLDSSRSVERSPSQLNPDEPSSHTPPDRDENPSSSKPSLDFVISWELSFVIETCDVRYRITPAILGKQ</sequence>
<evidence type="ECO:0000256" key="1">
    <source>
        <dbReference type="SAM" id="MobiDB-lite"/>
    </source>
</evidence>
<organism evidence="2 3">
    <name type="scientific">Brassica cretica</name>
    <name type="common">Mustard</name>
    <dbReference type="NCBI Taxonomy" id="69181"/>
    <lineage>
        <taxon>Eukaryota</taxon>
        <taxon>Viridiplantae</taxon>
        <taxon>Streptophyta</taxon>
        <taxon>Embryophyta</taxon>
        <taxon>Tracheophyta</taxon>
        <taxon>Spermatophyta</taxon>
        <taxon>Magnoliopsida</taxon>
        <taxon>eudicotyledons</taxon>
        <taxon>Gunneridae</taxon>
        <taxon>Pentapetalae</taxon>
        <taxon>rosids</taxon>
        <taxon>malvids</taxon>
        <taxon>Brassicales</taxon>
        <taxon>Brassicaceae</taxon>
        <taxon>Brassiceae</taxon>
        <taxon>Brassica</taxon>
    </lineage>
</organism>
<protein>
    <submittedName>
        <fullName evidence="2">Uncharacterized protein</fullName>
    </submittedName>
</protein>
<accession>A0A8S9RZ09</accession>
<reference evidence="2" key="1">
    <citation type="submission" date="2019-12" db="EMBL/GenBank/DDBJ databases">
        <title>Genome sequencing and annotation of Brassica cretica.</title>
        <authorList>
            <person name="Studholme D.J."/>
            <person name="Sarris P."/>
        </authorList>
    </citation>
    <scope>NUCLEOTIDE SEQUENCE</scope>
    <source>
        <strain evidence="2">PFS-109/04</strain>
        <tissue evidence="2">Leaf</tissue>
    </source>
</reference>
<comment type="caution">
    <text evidence="2">The sequence shown here is derived from an EMBL/GenBank/DDBJ whole genome shotgun (WGS) entry which is preliminary data.</text>
</comment>
<proteinExistence type="predicted"/>
<name>A0A8S9RZ09_BRACR</name>
<dbReference type="EMBL" id="QGKX02000088">
    <property type="protein sequence ID" value="KAF3586571.1"/>
    <property type="molecule type" value="Genomic_DNA"/>
</dbReference>
<evidence type="ECO:0000313" key="3">
    <source>
        <dbReference type="Proteomes" id="UP000712600"/>
    </source>
</evidence>
<gene>
    <name evidence="2" type="ORF">F2Q69_00029001</name>
</gene>
<evidence type="ECO:0000313" key="2">
    <source>
        <dbReference type="EMBL" id="KAF3586571.1"/>
    </source>
</evidence>
<dbReference type="Proteomes" id="UP000712600">
    <property type="component" value="Unassembled WGS sequence"/>
</dbReference>
<dbReference type="AlphaFoldDB" id="A0A8S9RZ09"/>
<feature type="region of interest" description="Disordered" evidence="1">
    <location>
        <begin position="15"/>
        <end position="51"/>
    </location>
</feature>